<sequence>MAACTVSAGGTSDSGREQRSSRTGVPVASQSRLTVYTRGNPRTSARARNVVWISVALPLIGEAKFTSALDLIPQFPFQQGIHNDGARNKADWRSAVAFTVVQSSQSRLVPLSILLRRLLHERQLVFSGFGLLLPSWQSDPHIVAVWLRRDSFPILAFVLWATRAHGWPNLYLTRPTWVLPFADPFHADASFIGTHPLGVLSFCD</sequence>
<feature type="region of interest" description="Disordered" evidence="1">
    <location>
        <begin position="1"/>
        <end position="29"/>
    </location>
</feature>
<evidence type="ECO:0000313" key="2">
    <source>
        <dbReference type="EMBL" id="KAL2642258.1"/>
    </source>
</evidence>
<name>A0ABD1Z444_9MARC</name>
<reference evidence="2 3" key="1">
    <citation type="submission" date="2024-09" db="EMBL/GenBank/DDBJ databases">
        <title>Chromosome-scale assembly of Riccia fluitans.</title>
        <authorList>
            <person name="Paukszto L."/>
            <person name="Sawicki J."/>
            <person name="Karawczyk K."/>
            <person name="Piernik-Szablinska J."/>
            <person name="Szczecinska M."/>
            <person name="Mazdziarz M."/>
        </authorList>
    </citation>
    <scope>NUCLEOTIDE SEQUENCE [LARGE SCALE GENOMIC DNA]</scope>
    <source>
        <strain evidence="2">Rf_01</strain>
        <tissue evidence="2">Aerial parts of the thallus</tissue>
    </source>
</reference>
<proteinExistence type="predicted"/>
<evidence type="ECO:0000313" key="3">
    <source>
        <dbReference type="Proteomes" id="UP001605036"/>
    </source>
</evidence>
<dbReference type="EMBL" id="JBHFFA010000002">
    <property type="protein sequence ID" value="KAL2642258.1"/>
    <property type="molecule type" value="Genomic_DNA"/>
</dbReference>
<dbReference type="AlphaFoldDB" id="A0ABD1Z444"/>
<evidence type="ECO:0000256" key="1">
    <source>
        <dbReference type="SAM" id="MobiDB-lite"/>
    </source>
</evidence>
<accession>A0ABD1Z444</accession>
<protein>
    <submittedName>
        <fullName evidence="2">Uncharacterized protein</fullName>
    </submittedName>
</protein>
<gene>
    <name evidence="2" type="ORF">R1flu_009845</name>
</gene>
<dbReference type="Proteomes" id="UP001605036">
    <property type="component" value="Unassembled WGS sequence"/>
</dbReference>
<organism evidence="2 3">
    <name type="scientific">Riccia fluitans</name>
    <dbReference type="NCBI Taxonomy" id="41844"/>
    <lineage>
        <taxon>Eukaryota</taxon>
        <taxon>Viridiplantae</taxon>
        <taxon>Streptophyta</taxon>
        <taxon>Embryophyta</taxon>
        <taxon>Marchantiophyta</taxon>
        <taxon>Marchantiopsida</taxon>
        <taxon>Marchantiidae</taxon>
        <taxon>Marchantiales</taxon>
        <taxon>Ricciaceae</taxon>
        <taxon>Riccia</taxon>
    </lineage>
</organism>
<keyword evidence="3" id="KW-1185">Reference proteome</keyword>
<comment type="caution">
    <text evidence="2">The sequence shown here is derived from an EMBL/GenBank/DDBJ whole genome shotgun (WGS) entry which is preliminary data.</text>
</comment>